<dbReference type="STRING" id="1121476.SAMN02745751_03486"/>
<accession>A0A1M6MIM5</accession>
<evidence type="ECO:0000313" key="11">
    <source>
        <dbReference type="Proteomes" id="UP000184052"/>
    </source>
</evidence>
<keyword evidence="5" id="KW-0808">Transferase</keyword>
<dbReference type="InterPro" id="IPR003661">
    <property type="entry name" value="HisK_dim/P_dom"/>
</dbReference>
<dbReference type="PANTHER" id="PTHR45453:SF1">
    <property type="entry name" value="PHOSPHATE REGULON SENSOR PROTEIN PHOR"/>
    <property type="match status" value="1"/>
</dbReference>
<sequence>MSIRKLWLMILIFVSIVSVCVNAFILASLTDKYFTDYLIESYSTHVNQIIDYTRNTLIHDDVSYSQMAIELETHLYDPIIGIKLYDPSGNLLVEVEDYNYMMDEMMNGRIMNRMMGSTSNEVKQITITHDEKVIGIMNITIHSIAENSFVARKFKASLLANSSYSILIAIVISIIIGIFVSRQMSNTLQETAKMASDVQFGKVSKSKGTTIKEIHAIRESLMELNTRLKLKQKSRKSLIDQLVHQTRTPLTILKSHIEAMEDGVIEVKDDELSTCKNQVDNITSIISNVSSMIDAEKDVEQVVIETFEFHHLMKQIILGLKAQFDMKDISLDLVSTETVQISTDKYKLSQSIYNILINSYKYTEKKGRVSLSYIVNNGKLSIKIQDTGIGIDKEEQEKIFQAYYRSNRTGQIDGDGIGLFIVKENLKLIDGEIRVSSQVGIGSTFLIEIPIELKKE</sequence>
<dbReference type="OrthoDB" id="9773956at2"/>
<keyword evidence="8" id="KW-1133">Transmembrane helix</keyword>
<dbReference type="Gene3D" id="1.10.287.130">
    <property type="match status" value="1"/>
</dbReference>
<reference evidence="10 11" key="1">
    <citation type="submission" date="2016-11" db="EMBL/GenBank/DDBJ databases">
        <authorList>
            <person name="Jaros S."/>
            <person name="Januszkiewicz K."/>
            <person name="Wedrychowicz H."/>
        </authorList>
    </citation>
    <scope>NUCLEOTIDE SEQUENCE [LARGE SCALE GENOMIC DNA]</scope>
    <source>
        <strain evidence="10 11">DSM 17477</strain>
    </source>
</reference>
<dbReference type="PANTHER" id="PTHR45453">
    <property type="entry name" value="PHOSPHATE REGULON SENSOR PROTEIN PHOR"/>
    <property type="match status" value="1"/>
</dbReference>
<feature type="domain" description="Histidine kinase" evidence="9">
    <location>
        <begin position="241"/>
        <end position="453"/>
    </location>
</feature>
<dbReference type="Pfam" id="PF02518">
    <property type="entry name" value="HATPase_c"/>
    <property type="match status" value="1"/>
</dbReference>
<protein>
    <recommendedName>
        <fullName evidence="3">histidine kinase</fullName>
        <ecNumber evidence="3">2.7.13.3</ecNumber>
    </recommendedName>
</protein>
<organism evidence="10 11">
    <name type="scientific">Dethiosulfatibacter aminovorans DSM 17477</name>
    <dbReference type="NCBI Taxonomy" id="1121476"/>
    <lineage>
        <taxon>Bacteria</taxon>
        <taxon>Bacillati</taxon>
        <taxon>Bacillota</taxon>
        <taxon>Tissierellia</taxon>
        <taxon>Dethiosulfatibacter</taxon>
    </lineage>
</organism>
<dbReference type="EMBL" id="FQZL01000043">
    <property type="protein sequence ID" value="SHJ83361.1"/>
    <property type="molecule type" value="Genomic_DNA"/>
</dbReference>
<keyword evidence="8" id="KW-0812">Transmembrane</keyword>
<evidence type="ECO:0000256" key="8">
    <source>
        <dbReference type="SAM" id="Phobius"/>
    </source>
</evidence>
<dbReference type="InterPro" id="IPR036890">
    <property type="entry name" value="HATPase_C_sf"/>
</dbReference>
<dbReference type="PRINTS" id="PR00344">
    <property type="entry name" value="BCTRLSENSOR"/>
</dbReference>
<feature type="transmembrane region" description="Helical" evidence="8">
    <location>
        <begin position="6"/>
        <end position="29"/>
    </location>
</feature>
<dbReference type="InterPro" id="IPR004358">
    <property type="entry name" value="Sig_transdc_His_kin-like_C"/>
</dbReference>
<dbReference type="EC" id="2.7.13.3" evidence="3"/>
<dbReference type="SUPFAM" id="SSF47384">
    <property type="entry name" value="Homodimeric domain of signal transducing histidine kinase"/>
    <property type="match status" value="1"/>
</dbReference>
<keyword evidence="8" id="KW-0472">Membrane</keyword>
<evidence type="ECO:0000256" key="1">
    <source>
        <dbReference type="ARBA" id="ARBA00000085"/>
    </source>
</evidence>
<keyword evidence="11" id="KW-1185">Reference proteome</keyword>
<dbReference type="InterPro" id="IPR005467">
    <property type="entry name" value="His_kinase_dom"/>
</dbReference>
<dbReference type="InterPro" id="IPR036097">
    <property type="entry name" value="HisK_dim/P_sf"/>
</dbReference>
<proteinExistence type="predicted"/>
<evidence type="ECO:0000256" key="5">
    <source>
        <dbReference type="ARBA" id="ARBA00022679"/>
    </source>
</evidence>
<keyword evidence="6 10" id="KW-0418">Kinase</keyword>
<dbReference type="AlphaFoldDB" id="A0A1M6MIM5"/>
<dbReference type="SMART" id="SM00387">
    <property type="entry name" value="HATPase_c"/>
    <property type="match status" value="1"/>
</dbReference>
<dbReference type="PROSITE" id="PS50109">
    <property type="entry name" value="HIS_KIN"/>
    <property type="match status" value="1"/>
</dbReference>
<keyword evidence="7" id="KW-0902">Two-component regulatory system</keyword>
<dbReference type="Gene3D" id="3.30.565.10">
    <property type="entry name" value="Histidine kinase-like ATPase, C-terminal domain"/>
    <property type="match status" value="1"/>
</dbReference>
<dbReference type="InterPro" id="IPR050351">
    <property type="entry name" value="BphY/WalK/GraS-like"/>
</dbReference>
<dbReference type="RefSeq" id="WP_073050856.1">
    <property type="nucleotide sequence ID" value="NZ_FQZL01000043.1"/>
</dbReference>
<name>A0A1M6MIM5_9FIRM</name>
<keyword evidence="4" id="KW-0597">Phosphoprotein</keyword>
<evidence type="ECO:0000259" key="9">
    <source>
        <dbReference type="PROSITE" id="PS50109"/>
    </source>
</evidence>
<comment type="catalytic activity">
    <reaction evidence="1">
        <text>ATP + protein L-histidine = ADP + protein N-phospho-L-histidine.</text>
        <dbReference type="EC" id="2.7.13.3"/>
    </reaction>
</comment>
<evidence type="ECO:0000256" key="4">
    <source>
        <dbReference type="ARBA" id="ARBA00022553"/>
    </source>
</evidence>
<dbReference type="SMART" id="SM00388">
    <property type="entry name" value="HisKA"/>
    <property type="match status" value="1"/>
</dbReference>
<feature type="transmembrane region" description="Helical" evidence="8">
    <location>
        <begin position="158"/>
        <end position="180"/>
    </location>
</feature>
<gene>
    <name evidence="10" type="ORF">SAMN02745751_03486</name>
</gene>
<dbReference type="GO" id="GO:0016036">
    <property type="term" value="P:cellular response to phosphate starvation"/>
    <property type="evidence" value="ECO:0007669"/>
    <property type="project" value="TreeGrafter"/>
</dbReference>
<dbReference type="Proteomes" id="UP000184052">
    <property type="component" value="Unassembled WGS sequence"/>
</dbReference>
<evidence type="ECO:0000313" key="10">
    <source>
        <dbReference type="EMBL" id="SHJ83361.1"/>
    </source>
</evidence>
<dbReference type="GO" id="GO:0005886">
    <property type="term" value="C:plasma membrane"/>
    <property type="evidence" value="ECO:0007669"/>
    <property type="project" value="TreeGrafter"/>
</dbReference>
<evidence type="ECO:0000256" key="2">
    <source>
        <dbReference type="ARBA" id="ARBA00004370"/>
    </source>
</evidence>
<dbReference type="InterPro" id="IPR003594">
    <property type="entry name" value="HATPase_dom"/>
</dbReference>
<dbReference type="GO" id="GO:0004721">
    <property type="term" value="F:phosphoprotein phosphatase activity"/>
    <property type="evidence" value="ECO:0007669"/>
    <property type="project" value="TreeGrafter"/>
</dbReference>
<dbReference type="SUPFAM" id="SSF55874">
    <property type="entry name" value="ATPase domain of HSP90 chaperone/DNA topoisomerase II/histidine kinase"/>
    <property type="match status" value="1"/>
</dbReference>
<evidence type="ECO:0000256" key="3">
    <source>
        <dbReference type="ARBA" id="ARBA00012438"/>
    </source>
</evidence>
<comment type="subcellular location">
    <subcellularLocation>
        <location evidence="2">Membrane</location>
    </subcellularLocation>
</comment>
<evidence type="ECO:0000256" key="6">
    <source>
        <dbReference type="ARBA" id="ARBA00022777"/>
    </source>
</evidence>
<dbReference type="GO" id="GO:0000155">
    <property type="term" value="F:phosphorelay sensor kinase activity"/>
    <property type="evidence" value="ECO:0007669"/>
    <property type="project" value="InterPro"/>
</dbReference>
<evidence type="ECO:0000256" key="7">
    <source>
        <dbReference type="ARBA" id="ARBA00023012"/>
    </source>
</evidence>